<dbReference type="EMBL" id="VKLS01000007">
    <property type="protein sequence ID" value="TSB43950.1"/>
    <property type="molecule type" value="Genomic_DNA"/>
</dbReference>
<evidence type="ECO:0000313" key="2">
    <source>
        <dbReference type="Proteomes" id="UP000320888"/>
    </source>
</evidence>
<name>A0A553ZR62_9ACTN</name>
<keyword evidence="2" id="KW-1185">Reference proteome</keyword>
<comment type="caution">
    <text evidence="1">The sequence shown here is derived from an EMBL/GenBank/DDBJ whole genome shotgun (WGS) entry which is preliminary data.</text>
</comment>
<dbReference type="Proteomes" id="UP000320888">
    <property type="component" value="Unassembled WGS sequence"/>
</dbReference>
<dbReference type="AlphaFoldDB" id="A0A553ZR62"/>
<gene>
    <name evidence="1" type="ORF">FNZ23_01605</name>
</gene>
<organism evidence="1 2">
    <name type="scientific">Streptomyces benahoarensis</name>
    <dbReference type="NCBI Taxonomy" id="2595054"/>
    <lineage>
        <taxon>Bacteria</taxon>
        <taxon>Bacillati</taxon>
        <taxon>Actinomycetota</taxon>
        <taxon>Actinomycetes</taxon>
        <taxon>Kitasatosporales</taxon>
        <taxon>Streptomycetaceae</taxon>
        <taxon>Streptomyces</taxon>
    </lineage>
</organism>
<dbReference type="InterPro" id="IPR036689">
    <property type="entry name" value="ESAT-6-like_sf"/>
</dbReference>
<dbReference type="Pfam" id="PF06013">
    <property type="entry name" value="WXG100"/>
    <property type="match status" value="1"/>
</dbReference>
<dbReference type="InterPro" id="IPR010310">
    <property type="entry name" value="T7SS_ESAT-6-like"/>
</dbReference>
<sequence length="106" mass="11638">MAGIDGSSILVRQELETAGKHINDLSEQISEELHQLILLLQPISETWTGQAQVYYEGLQAEWNTAAEGLFGPGGVLGQIAMAMNVNWSNYSEAEWANVRTWQSSAS</sequence>
<accession>A0A553ZR62</accession>
<protein>
    <submittedName>
        <fullName evidence="1">WXG100 family type VII secretion target</fullName>
    </submittedName>
</protein>
<dbReference type="Gene3D" id="1.10.287.1060">
    <property type="entry name" value="ESAT-6-like"/>
    <property type="match status" value="1"/>
</dbReference>
<dbReference type="SUPFAM" id="SSF140453">
    <property type="entry name" value="EsxAB dimer-like"/>
    <property type="match status" value="1"/>
</dbReference>
<dbReference type="OrthoDB" id="4222642at2"/>
<evidence type="ECO:0000313" key="1">
    <source>
        <dbReference type="EMBL" id="TSB43950.1"/>
    </source>
</evidence>
<dbReference type="RefSeq" id="WP_143939777.1">
    <property type="nucleotide sequence ID" value="NZ_VKLS01000007.1"/>
</dbReference>
<proteinExistence type="predicted"/>
<reference evidence="1 2" key="1">
    <citation type="submission" date="2019-07" db="EMBL/GenBank/DDBJ databases">
        <title>Draft genome for Streptomyces benahoarensis MZ03-48.</title>
        <authorList>
            <person name="Gonzalez-Pimentel J.L."/>
        </authorList>
    </citation>
    <scope>NUCLEOTIDE SEQUENCE [LARGE SCALE GENOMIC DNA]</scope>
    <source>
        <strain evidence="1 2">MZ03-48</strain>
    </source>
</reference>